<feature type="transmembrane region" description="Helical" evidence="1">
    <location>
        <begin position="46"/>
        <end position="70"/>
    </location>
</feature>
<organism evidence="2 3">
    <name type="scientific">Variibacter gotjawalensis</name>
    <dbReference type="NCBI Taxonomy" id="1333996"/>
    <lineage>
        <taxon>Bacteria</taxon>
        <taxon>Pseudomonadati</taxon>
        <taxon>Pseudomonadota</taxon>
        <taxon>Alphaproteobacteria</taxon>
        <taxon>Hyphomicrobiales</taxon>
        <taxon>Nitrobacteraceae</taxon>
        <taxon>Variibacter</taxon>
    </lineage>
</organism>
<dbReference type="AlphaFoldDB" id="A0A0S3PP91"/>
<evidence type="ECO:0000256" key="1">
    <source>
        <dbReference type="SAM" id="Phobius"/>
    </source>
</evidence>
<dbReference type="PANTHER" id="PTHR36535:SF1">
    <property type="entry name" value="DUF1772 DOMAIN-CONTAINING PROTEIN"/>
    <property type="match status" value="1"/>
</dbReference>
<evidence type="ECO:0000313" key="3">
    <source>
        <dbReference type="Proteomes" id="UP000236884"/>
    </source>
</evidence>
<sequence length="144" mass="15769">MTTMIGLLALTTAAFFTGAAVYILIAEQPARLRLDDRALLTQWQPAYKRGFALQAPLAFLGFLLGVTGWWQTGSQLFLFGGLLMMANWPWTVFVMLPTNKTLLAMRPEAPGPELRSLIERWGVLHGVRAALGGLAVISFLAGHL</sequence>
<keyword evidence="3" id="KW-1185">Reference proteome</keyword>
<feature type="transmembrane region" description="Helical" evidence="1">
    <location>
        <begin position="76"/>
        <end position="96"/>
    </location>
</feature>
<name>A0A0S3PP91_9BRAD</name>
<proteinExistence type="predicted"/>
<dbReference type="KEGG" id="vgo:GJW-30_1_00277"/>
<dbReference type="Proteomes" id="UP000236884">
    <property type="component" value="Chromosome"/>
</dbReference>
<evidence type="ECO:0008006" key="4">
    <source>
        <dbReference type="Google" id="ProtNLM"/>
    </source>
</evidence>
<accession>A0A0S3PP91</accession>
<keyword evidence="1" id="KW-1133">Transmembrane helix</keyword>
<dbReference type="InterPro" id="IPR013901">
    <property type="entry name" value="Anthrone_oxy"/>
</dbReference>
<dbReference type="PANTHER" id="PTHR36535">
    <property type="entry name" value="YALI0E30327P"/>
    <property type="match status" value="1"/>
</dbReference>
<evidence type="ECO:0000313" key="2">
    <source>
        <dbReference type="EMBL" id="BAT57767.1"/>
    </source>
</evidence>
<reference evidence="2 3" key="1">
    <citation type="submission" date="2015-08" db="EMBL/GenBank/DDBJ databases">
        <title>Investigation of the bacterial diversity of lava forest soil.</title>
        <authorList>
            <person name="Lee J.S."/>
        </authorList>
    </citation>
    <scope>NUCLEOTIDE SEQUENCE [LARGE SCALE GENOMIC DNA]</scope>
    <source>
        <strain evidence="2 3">GJW-30</strain>
    </source>
</reference>
<dbReference type="Pfam" id="PF08592">
    <property type="entry name" value="Anthrone_oxy"/>
    <property type="match status" value="1"/>
</dbReference>
<keyword evidence="1" id="KW-0472">Membrane</keyword>
<protein>
    <recommendedName>
        <fullName evidence="4">DUF1772 domain-containing protein</fullName>
    </recommendedName>
</protein>
<gene>
    <name evidence="2" type="ORF">GJW-30_1_00277</name>
</gene>
<feature type="transmembrane region" description="Helical" evidence="1">
    <location>
        <begin position="6"/>
        <end position="25"/>
    </location>
</feature>
<dbReference type="EMBL" id="AP014946">
    <property type="protein sequence ID" value="BAT57767.1"/>
    <property type="molecule type" value="Genomic_DNA"/>
</dbReference>
<keyword evidence="1" id="KW-0812">Transmembrane</keyword>